<dbReference type="GeneID" id="16997496"/>
<gene>
    <name evidence="3" type="ORF">CYME_CMS093C</name>
</gene>
<dbReference type="RefSeq" id="XP_005538768.1">
    <property type="nucleotide sequence ID" value="XM_005538711.1"/>
</dbReference>
<dbReference type="PANTHER" id="PTHR47942">
    <property type="entry name" value="TETRATRICOPEPTIDE REPEAT (TPR)-LIKE SUPERFAMILY PROTEIN-RELATED"/>
    <property type="match status" value="1"/>
</dbReference>
<sequence length="802" mass="88233">MQRLLQTFHSQEGLCSTLFARLGGVRFRGRLSNSKLRRKERDKKRQHWLERYWFPKQRAAAAAAAREKKLPRYLASFGTENGPSTIREPNLPPLQSYASLYYRLWTCRNPGEARTHLMTATASEASDSAREPTGNASTADAVNKRPEQCTATLLDVSAVESRLEEAREALRLFIASAQQRAAGPSLNKALHLGRCLLRVQRVLNNDVNNGRRVEAFLHELGMGSVVSMLPQTCASSAARKHLDPGDRVVSSGTANTTHLTNGQFPGKNSPGNANSLRIDTEPYAQAAVSDSMDARTLRRAVSIAILRSFSAPRSVDDYSASVIWKEDSWASHVAFLRKPSVQQAESLIRPDLNSLGAYTIIMSSLLRAGCDQAVLVVFDLLTRRKGETLDIIVYNIAAQAMARLGQVERVLELITTMMRAPATRIATASAAPRCEPDWITWRSAIEACLRRRDVHAAWTMYTQATTYMRQRAPPEQSAMHDAQVGLAPLSVQRVVAAALSSAGQIAPLLQMLHAWQQTAHTDPADTCASRTDPQDAGNASMKPTREHWCTQLAMYALQAIRQAALRVHRQRAADVTAASAGSCREANTVMQEWSAVVDSLQQAYVTRNEEHPGGSVHGREAERTAASGPVPEIPISPDALPPVEYVIQARCALRQAGIVWDFVQEYRICDRTDDGGEYAETERSLHESTVLAILEMAAAQADVARARQLYAHLERRRVGLGTRAAAVVYLANALVKDGNWQEAWSMVQSLSGFDPVRRARDRHCLRGILDACGDATVRQEILESLGLGARDVDTVAGAQIRL</sequence>
<dbReference type="Gramene" id="CMS093CT">
    <property type="protein sequence ID" value="CMS093CT"/>
    <property type="gene ID" value="CMS093C"/>
</dbReference>
<evidence type="ECO:0000313" key="4">
    <source>
        <dbReference type="Proteomes" id="UP000007014"/>
    </source>
</evidence>
<feature type="region of interest" description="Disordered" evidence="2">
    <location>
        <begin position="523"/>
        <end position="542"/>
    </location>
</feature>
<feature type="region of interest" description="Disordered" evidence="2">
    <location>
        <begin position="123"/>
        <end position="143"/>
    </location>
</feature>
<dbReference type="InterPro" id="IPR011990">
    <property type="entry name" value="TPR-like_helical_dom_sf"/>
</dbReference>
<reference evidence="3 4" key="2">
    <citation type="journal article" date="2007" name="BMC Biol.">
        <title>A 100%-complete sequence reveals unusually simple genomic features in the hot-spring red alga Cyanidioschyzon merolae.</title>
        <authorList>
            <person name="Nozaki H."/>
            <person name="Takano H."/>
            <person name="Misumi O."/>
            <person name="Terasawa K."/>
            <person name="Matsuzaki M."/>
            <person name="Maruyama S."/>
            <person name="Nishida K."/>
            <person name="Yagisawa F."/>
            <person name="Yoshida Y."/>
            <person name="Fujiwara T."/>
            <person name="Takio S."/>
            <person name="Tamura K."/>
            <person name="Chung S.J."/>
            <person name="Nakamura S."/>
            <person name="Kuroiwa H."/>
            <person name="Tanaka K."/>
            <person name="Sato N."/>
            <person name="Kuroiwa T."/>
        </authorList>
    </citation>
    <scope>NUCLEOTIDE SEQUENCE [LARGE SCALE GENOMIC DNA]</scope>
    <source>
        <strain evidence="3 4">10D</strain>
    </source>
</reference>
<name>M1VHC8_CYAM1</name>
<proteinExistence type="predicted"/>
<evidence type="ECO:0000256" key="2">
    <source>
        <dbReference type="SAM" id="MobiDB-lite"/>
    </source>
</evidence>
<keyword evidence="4" id="KW-1185">Reference proteome</keyword>
<dbReference type="PANTHER" id="PTHR47942:SF39">
    <property type="entry name" value="PPR CONTAINING PLANT PROTEIN"/>
    <property type="match status" value="1"/>
</dbReference>
<dbReference type="AlphaFoldDB" id="M1VHC8"/>
<feature type="region of interest" description="Disordered" evidence="2">
    <location>
        <begin position="240"/>
        <end position="274"/>
    </location>
</feature>
<dbReference type="OrthoDB" id="185373at2759"/>
<reference evidence="3 4" key="1">
    <citation type="journal article" date="2004" name="Nature">
        <title>Genome sequence of the ultrasmall unicellular red alga Cyanidioschyzon merolae 10D.</title>
        <authorList>
            <person name="Matsuzaki M."/>
            <person name="Misumi O."/>
            <person name="Shin-i T."/>
            <person name="Maruyama S."/>
            <person name="Takahara M."/>
            <person name="Miyagishima S."/>
            <person name="Mori T."/>
            <person name="Nishida K."/>
            <person name="Yagisawa F."/>
            <person name="Nishida K."/>
            <person name="Yoshida Y."/>
            <person name="Nishimura Y."/>
            <person name="Nakao S."/>
            <person name="Kobayashi T."/>
            <person name="Momoyama Y."/>
            <person name="Higashiyama T."/>
            <person name="Minoda A."/>
            <person name="Sano M."/>
            <person name="Nomoto H."/>
            <person name="Oishi K."/>
            <person name="Hayashi H."/>
            <person name="Ohta F."/>
            <person name="Nishizaka S."/>
            <person name="Haga S."/>
            <person name="Miura S."/>
            <person name="Morishita T."/>
            <person name="Kabeya Y."/>
            <person name="Terasawa K."/>
            <person name="Suzuki Y."/>
            <person name="Ishii Y."/>
            <person name="Asakawa S."/>
            <person name="Takano H."/>
            <person name="Ohta N."/>
            <person name="Kuroiwa H."/>
            <person name="Tanaka K."/>
            <person name="Shimizu N."/>
            <person name="Sugano S."/>
            <person name="Sato N."/>
            <person name="Nozaki H."/>
            <person name="Ogasawara N."/>
            <person name="Kohara Y."/>
            <person name="Kuroiwa T."/>
        </authorList>
    </citation>
    <scope>NUCLEOTIDE SEQUENCE [LARGE SCALE GENOMIC DNA]</scope>
    <source>
        <strain evidence="3 4">10D</strain>
    </source>
</reference>
<evidence type="ECO:0000313" key="3">
    <source>
        <dbReference type="EMBL" id="BAM82732.1"/>
    </source>
</evidence>
<feature type="compositionally biased region" description="Polar residues" evidence="2">
    <location>
        <begin position="250"/>
        <end position="263"/>
    </location>
</feature>
<dbReference type="KEGG" id="cme:CYME_CMS093C"/>
<dbReference type="InterPro" id="IPR051222">
    <property type="entry name" value="PPR/CCM1_RNA-binding"/>
</dbReference>
<evidence type="ECO:0000256" key="1">
    <source>
        <dbReference type="ARBA" id="ARBA00022737"/>
    </source>
</evidence>
<dbReference type="Proteomes" id="UP000007014">
    <property type="component" value="Chromosome 19"/>
</dbReference>
<keyword evidence="1" id="KW-0677">Repeat</keyword>
<accession>M1VHC8</accession>
<dbReference type="Gene3D" id="1.25.40.10">
    <property type="entry name" value="Tetratricopeptide repeat domain"/>
    <property type="match status" value="1"/>
</dbReference>
<feature type="compositionally biased region" description="Basic and acidic residues" evidence="2">
    <location>
        <begin position="608"/>
        <end position="623"/>
    </location>
</feature>
<organism evidence="3 4">
    <name type="scientific">Cyanidioschyzon merolae (strain NIES-3377 / 10D)</name>
    <name type="common">Unicellular red alga</name>
    <dbReference type="NCBI Taxonomy" id="280699"/>
    <lineage>
        <taxon>Eukaryota</taxon>
        <taxon>Rhodophyta</taxon>
        <taxon>Bangiophyceae</taxon>
        <taxon>Cyanidiales</taxon>
        <taxon>Cyanidiaceae</taxon>
        <taxon>Cyanidioschyzon</taxon>
    </lineage>
</organism>
<dbReference type="EMBL" id="AP006501">
    <property type="protein sequence ID" value="BAM82732.1"/>
    <property type="molecule type" value="Genomic_DNA"/>
</dbReference>
<protein>
    <submittedName>
        <fullName evidence="3">Uncharacterized protein</fullName>
    </submittedName>
</protein>
<feature type="region of interest" description="Disordered" evidence="2">
    <location>
        <begin position="608"/>
        <end position="634"/>
    </location>
</feature>
<dbReference type="HOGENOM" id="CLU_351033_0_0_1"/>